<gene>
    <name evidence="1" type="ORF">LTR37_005817</name>
</gene>
<evidence type="ECO:0000313" key="1">
    <source>
        <dbReference type="EMBL" id="KAK3717427.1"/>
    </source>
</evidence>
<name>A0ACC3NIF5_9PEZI</name>
<dbReference type="EMBL" id="JAUTXU010000037">
    <property type="protein sequence ID" value="KAK3717427.1"/>
    <property type="molecule type" value="Genomic_DNA"/>
</dbReference>
<keyword evidence="2" id="KW-1185">Reference proteome</keyword>
<proteinExistence type="predicted"/>
<sequence length="524" mass="59018">MQLTWMLPLSSGYAKPLPADPASQQINPYANCDSSARTWPSCEGVECIPHFPSGFPTIDKAPDVDGWRLRAQSPKYRSRLQASRERKLSCLDDTAWVSLKQWKLHRRAVNGWKASYARWKATLPGPANNVQYEYIFKGAPKFENALIDVLDQRRFEAIKAQWTDDEMDVDDEKKQKSKMNKEQNVQGLIDQSLGQQLLNDAVEGLSSLSIQHQKSTEPKPIFSVAGLLKELTIDQTQPARRSSTFRKHTGPAKAPLNQWQHSAVLPARSEDGRLPSERTNTPNFELKSNKSAQGPRGETPSSSAVPQPPIIEPNNPFYDQHLTFPEGSTVPIDEFRLLARQNSPGSPLLRMCSDFNYVKQFVAHGRKGWDLTHLPDIFFADMEALLMPLLEKIGRLGDYEDCAWLREKAIPQLQEIRKKLTAIRSERTWIWHRTRAEYDDELKRKLEDSEEAEVKRTGNSSGGIRKVPQGHAQPRFASEVDLSFGGECGFTSGSRPPAPQPQDLGVDVASTKSTGFDREKDSAE</sequence>
<accession>A0ACC3NIF5</accession>
<comment type="caution">
    <text evidence="1">The sequence shown here is derived from an EMBL/GenBank/DDBJ whole genome shotgun (WGS) entry which is preliminary data.</text>
</comment>
<evidence type="ECO:0000313" key="2">
    <source>
        <dbReference type="Proteomes" id="UP001281147"/>
    </source>
</evidence>
<reference evidence="1" key="1">
    <citation type="submission" date="2023-07" db="EMBL/GenBank/DDBJ databases">
        <title>Black Yeasts Isolated from many extreme environments.</title>
        <authorList>
            <person name="Coleine C."/>
            <person name="Stajich J.E."/>
            <person name="Selbmann L."/>
        </authorList>
    </citation>
    <scope>NUCLEOTIDE SEQUENCE</scope>
    <source>
        <strain evidence="1">CCFEE 5714</strain>
    </source>
</reference>
<dbReference type="Proteomes" id="UP001281147">
    <property type="component" value="Unassembled WGS sequence"/>
</dbReference>
<protein>
    <submittedName>
        <fullName evidence="1">Uncharacterized protein</fullName>
    </submittedName>
</protein>
<organism evidence="1 2">
    <name type="scientific">Vermiconidia calcicola</name>
    <dbReference type="NCBI Taxonomy" id="1690605"/>
    <lineage>
        <taxon>Eukaryota</taxon>
        <taxon>Fungi</taxon>
        <taxon>Dikarya</taxon>
        <taxon>Ascomycota</taxon>
        <taxon>Pezizomycotina</taxon>
        <taxon>Dothideomycetes</taxon>
        <taxon>Dothideomycetidae</taxon>
        <taxon>Mycosphaerellales</taxon>
        <taxon>Extremaceae</taxon>
        <taxon>Vermiconidia</taxon>
    </lineage>
</organism>